<protein>
    <submittedName>
        <fullName evidence="2">CSON005511 protein</fullName>
    </submittedName>
</protein>
<dbReference type="VEuPathDB" id="VectorBase:CSON005511"/>
<proteinExistence type="predicted"/>
<evidence type="ECO:0000313" key="2">
    <source>
        <dbReference type="EMBL" id="SSX32847.1"/>
    </source>
</evidence>
<keyword evidence="1" id="KW-0175">Coiled coil</keyword>
<organism evidence="2">
    <name type="scientific">Culicoides sonorensis</name>
    <name type="common">Biting midge</name>
    <dbReference type="NCBI Taxonomy" id="179676"/>
    <lineage>
        <taxon>Eukaryota</taxon>
        <taxon>Metazoa</taxon>
        <taxon>Ecdysozoa</taxon>
        <taxon>Arthropoda</taxon>
        <taxon>Hexapoda</taxon>
        <taxon>Insecta</taxon>
        <taxon>Pterygota</taxon>
        <taxon>Neoptera</taxon>
        <taxon>Endopterygota</taxon>
        <taxon>Diptera</taxon>
        <taxon>Nematocera</taxon>
        <taxon>Chironomoidea</taxon>
        <taxon>Ceratopogonidae</taxon>
        <taxon>Ceratopogoninae</taxon>
        <taxon>Culicoides</taxon>
        <taxon>Monoculicoides</taxon>
    </lineage>
</organism>
<gene>
    <name evidence="2" type="primary">CSON005511</name>
</gene>
<accession>A0A336MX54</accession>
<feature type="coiled-coil region" evidence="1">
    <location>
        <begin position="334"/>
        <end position="361"/>
    </location>
</feature>
<evidence type="ECO:0000256" key="1">
    <source>
        <dbReference type="SAM" id="Coils"/>
    </source>
</evidence>
<sequence length="370" mass="43802">MGNSKSKDESVISEIREAFLKKLDESIKSNDDYFFVNPSVLWENLHPSNRFSIQTFPRDHQFLSEITFNHQKFQDVHPKLKDSRDRVAIKAMRVLLDFDHASWSDFFLPEDEREEKRYNKIIKQYKQRALELKEHFQTPLDLWTSTTNNSITTNITELRTYCSKIIFLNQTLVVIDFDENVSRQKVAEKALKFFFDISLPFKQQTTQVIQKTNLDTEIKNPERVTKSELCKSQTPQLIQKIKSDTVKENPENDRLKFTPVSIWDSITAGQYPIDTYVISMTREYRSDINFCGILTQAYDLDYQKSRHIVAVFALEKFFKVSFPQWNIYKKLTPIDKKKEEKEQLEKQQKEREETISMYKASLQGNISIQR</sequence>
<reference evidence="2" key="1">
    <citation type="submission" date="2018-07" db="EMBL/GenBank/DDBJ databases">
        <authorList>
            <person name="Quirk P.G."/>
            <person name="Krulwich T.A."/>
        </authorList>
    </citation>
    <scope>NUCLEOTIDE SEQUENCE</scope>
</reference>
<dbReference type="EMBL" id="UFQT01002176">
    <property type="protein sequence ID" value="SSX32847.1"/>
    <property type="molecule type" value="Genomic_DNA"/>
</dbReference>
<name>A0A336MX54_CULSO</name>
<dbReference type="AlphaFoldDB" id="A0A336MX54"/>